<feature type="compositionally biased region" description="Basic and acidic residues" evidence="5">
    <location>
        <begin position="61"/>
        <end position="78"/>
    </location>
</feature>
<evidence type="ECO:0008006" key="10">
    <source>
        <dbReference type="Google" id="ProtNLM"/>
    </source>
</evidence>
<feature type="compositionally biased region" description="Polar residues" evidence="5">
    <location>
        <begin position="394"/>
        <end position="411"/>
    </location>
</feature>
<feature type="compositionally biased region" description="Polar residues" evidence="5">
    <location>
        <begin position="79"/>
        <end position="91"/>
    </location>
</feature>
<dbReference type="PROSITE" id="PS50102">
    <property type="entry name" value="RRM"/>
    <property type="match status" value="1"/>
</dbReference>
<dbReference type="AlphaFoldDB" id="A0AAN7Q6D9"/>
<dbReference type="InterPro" id="IPR012677">
    <property type="entry name" value="Nucleotide-bd_a/b_plait_sf"/>
</dbReference>
<dbReference type="InterPro" id="IPR035979">
    <property type="entry name" value="RBD_domain_sf"/>
</dbReference>
<feature type="compositionally biased region" description="Polar residues" evidence="5">
    <location>
        <begin position="837"/>
        <end position="860"/>
    </location>
</feature>
<dbReference type="GO" id="GO:0005634">
    <property type="term" value="C:nucleus"/>
    <property type="evidence" value="ECO:0007669"/>
    <property type="project" value="TreeGrafter"/>
</dbReference>
<dbReference type="InterPro" id="IPR000571">
    <property type="entry name" value="Znf_CCCH"/>
</dbReference>
<protein>
    <recommendedName>
        <fullName evidence="10">Zinc finger CCCH domain-containing protein 41</fullName>
    </recommendedName>
</protein>
<organism evidence="8 9">
    <name type="scientific">Trapa incisa</name>
    <dbReference type="NCBI Taxonomy" id="236973"/>
    <lineage>
        <taxon>Eukaryota</taxon>
        <taxon>Viridiplantae</taxon>
        <taxon>Streptophyta</taxon>
        <taxon>Embryophyta</taxon>
        <taxon>Tracheophyta</taxon>
        <taxon>Spermatophyta</taxon>
        <taxon>Magnoliopsida</taxon>
        <taxon>eudicotyledons</taxon>
        <taxon>Gunneridae</taxon>
        <taxon>Pentapetalae</taxon>
        <taxon>rosids</taxon>
        <taxon>malvids</taxon>
        <taxon>Myrtales</taxon>
        <taxon>Lythraceae</taxon>
        <taxon>Trapa</taxon>
    </lineage>
</organism>
<keyword evidence="1 2" id="KW-0694">RNA-binding</keyword>
<feature type="domain" description="RRM" evidence="6">
    <location>
        <begin position="462"/>
        <end position="534"/>
    </location>
</feature>
<feature type="compositionally biased region" description="Polar residues" evidence="5">
    <location>
        <begin position="7"/>
        <end position="19"/>
    </location>
</feature>
<dbReference type="Pfam" id="PF00076">
    <property type="entry name" value="RRM_1"/>
    <property type="match status" value="1"/>
</dbReference>
<feature type="coiled-coil region" evidence="4">
    <location>
        <begin position="609"/>
        <end position="643"/>
    </location>
</feature>
<dbReference type="SMART" id="SM00356">
    <property type="entry name" value="ZnF_C3H1"/>
    <property type="match status" value="1"/>
</dbReference>
<dbReference type="EMBL" id="JAXIOK010000010">
    <property type="protein sequence ID" value="KAK4760307.1"/>
    <property type="molecule type" value="Genomic_DNA"/>
</dbReference>
<dbReference type="PANTHER" id="PTHR14398:SF0">
    <property type="entry name" value="ZINC FINGER PROTEIN SWM"/>
    <property type="match status" value="1"/>
</dbReference>
<feature type="domain" description="C3H1-type" evidence="7">
    <location>
        <begin position="209"/>
        <end position="237"/>
    </location>
</feature>
<dbReference type="FunFam" id="3.30.70.330:FF:000719">
    <property type="entry name" value="Predicted protein"/>
    <property type="match status" value="1"/>
</dbReference>
<name>A0AAN7Q6D9_9MYRT</name>
<evidence type="ECO:0000313" key="8">
    <source>
        <dbReference type="EMBL" id="KAK4760307.1"/>
    </source>
</evidence>
<feature type="region of interest" description="Disordered" evidence="5">
    <location>
        <begin position="369"/>
        <end position="438"/>
    </location>
</feature>
<feature type="region of interest" description="Disordered" evidence="5">
    <location>
        <begin position="1"/>
        <end position="107"/>
    </location>
</feature>
<evidence type="ECO:0000256" key="2">
    <source>
        <dbReference type="PROSITE-ProRule" id="PRU00176"/>
    </source>
</evidence>
<dbReference type="GO" id="GO:0008270">
    <property type="term" value="F:zinc ion binding"/>
    <property type="evidence" value="ECO:0007669"/>
    <property type="project" value="UniProtKB-KW"/>
</dbReference>
<dbReference type="Proteomes" id="UP001345219">
    <property type="component" value="Chromosome 5"/>
</dbReference>
<evidence type="ECO:0000256" key="3">
    <source>
        <dbReference type="PROSITE-ProRule" id="PRU00723"/>
    </source>
</evidence>
<feature type="compositionally biased region" description="Polar residues" evidence="5">
    <location>
        <begin position="369"/>
        <end position="386"/>
    </location>
</feature>
<evidence type="ECO:0000256" key="1">
    <source>
        <dbReference type="ARBA" id="ARBA00022884"/>
    </source>
</evidence>
<keyword evidence="3" id="KW-0479">Metal-binding</keyword>
<dbReference type="SMART" id="SM00360">
    <property type="entry name" value="RRM"/>
    <property type="match status" value="1"/>
</dbReference>
<dbReference type="InterPro" id="IPR045137">
    <property type="entry name" value="RBM26/27"/>
</dbReference>
<evidence type="ECO:0000259" key="6">
    <source>
        <dbReference type="PROSITE" id="PS50102"/>
    </source>
</evidence>
<dbReference type="PANTHER" id="PTHR14398">
    <property type="entry name" value="RNA RECOGNITION RRM/RNP DOMAIN"/>
    <property type="match status" value="1"/>
</dbReference>
<keyword evidence="3" id="KW-0862">Zinc</keyword>
<dbReference type="SUPFAM" id="SSF54928">
    <property type="entry name" value="RNA-binding domain, RBD"/>
    <property type="match status" value="1"/>
</dbReference>
<sequence length="908" mass="98563">MVLKISSPRSGNLSASDYTSDPEKEISEDDDDDRNHKHRRRETHSHSSDKNVTENISTRLYRNENRSFENGHSFRESKLQSGQYNPTSSEKQFPGKFGKRPFDMNQRNRINQPYSGDLALGRGRGRDTASWNHHNSRFTAYDIASQVVPPRSIPPGLFPERGLPGIPNVQTAAWGGYGLISGIPNGTAEPLHPIGLQGAFRPPLGSSLGIPRQRCRDFEERGFCLRGDMCPMEHGINRIVIEDVQSLSQFNLPVSLSSGPILGAPAVPGSLPSLGRASAAMINNKGAHGRNGKHGMADDSFVSKSAYSETADVASTDLYDPDQPLWNNDGPESSSALVGIRPSVGDEVGSLSNDDAFDNQMNEVADIQRQNKTTHPVGSQSTSSSIWGRIGNSKGRTSMTSASDSGQNESVGDQEAVGVTPGSSNRGKKSIADDADPKSLDLSRVQGDAIRLMRKPTQKALCTLFVNGIPQKSNRRDALLSHFQKFGKIVDIYIPVNSERAFVQFSKREEAETALKAPDAVMGNRFIKLWWANRDNIADAGISGVAGISSGNPSRLFPTALSIPSRGKDNLQPAAKATDALAHCASVTHPDQSKLSASNSPKVTPLQKKLELEQLKEQLRKKQEMLDRKRSDFKRQLDKLSKQATGVKCEDVAEQVAKRQKVGSDSDLNKAITPQYSDSASPTPRSFVAGGAAILQEEKTDNKIRENDVPHMPYSSLSMSPQESIKQQPRPLAPPAVQFSPIKYKLDNRPTTFRILPPLPSDLANAAALKEHFSSYGDPTIVLEDEETCDSSKGSSARVGFKERRSAERAFLNCKSWQGHNLQFAWVFSAGHVKPDTTNTRSTDNPSAANDPSESDNQSAEKAAPVSSEEPVKGNPANSESGRPASVNANPVKVPQPVPSTVPGGKVD</sequence>
<keyword evidence="4" id="KW-0175">Coiled coil</keyword>
<evidence type="ECO:0000256" key="5">
    <source>
        <dbReference type="SAM" id="MobiDB-lite"/>
    </source>
</evidence>
<keyword evidence="3" id="KW-0863">Zinc-finger</keyword>
<dbReference type="Gene3D" id="3.30.70.330">
    <property type="match status" value="1"/>
</dbReference>
<gene>
    <name evidence="8" type="ORF">SAY87_005200</name>
</gene>
<proteinExistence type="predicted"/>
<feature type="zinc finger region" description="C3H1-type" evidence="3">
    <location>
        <begin position="209"/>
        <end position="237"/>
    </location>
</feature>
<comment type="caution">
    <text evidence="8">The sequence shown here is derived from an EMBL/GenBank/DDBJ whole genome shotgun (WGS) entry which is preliminary data.</text>
</comment>
<dbReference type="PROSITE" id="PS50103">
    <property type="entry name" value="ZF_C3H1"/>
    <property type="match status" value="1"/>
</dbReference>
<dbReference type="GO" id="GO:0003723">
    <property type="term" value="F:RNA binding"/>
    <property type="evidence" value="ECO:0007669"/>
    <property type="project" value="UniProtKB-UniRule"/>
</dbReference>
<feature type="region of interest" description="Disordered" evidence="5">
    <location>
        <begin position="837"/>
        <end position="908"/>
    </location>
</feature>
<reference evidence="8 9" key="1">
    <citation type="journal article" date="2023" name="Hortic Res">
        <title>Pangenome of water caltrop reveals structural variations and asymmetric subgenome divergence after allopolyploidization.</title>
        <authorList>
            <person name="Zhang X."/>
            <person name="Chen Y."/>
            <person name="Wang L."/>
            <person name="Yuan Y."/>
            <person name="Fang M."/>
            <person name="Shi L."/>
            <person name="Lu R."/>
            <person name="Comes H.P."/>
            <person name="Ma Y."/>
            <person name="Chen Y."/>
            <person name="Huang G."/>
            <person name="Zhou Y."/>
            <person name="Zheng Z."/>
            <person name="Qiu Y."/>
        </authorList>
    </citation>
    <scope>NUCLEOTIDE SEQUENCE [LARGE SCALE GENOMIC DNA]</scope>
    <source>
        <tissue evidence="8">Roots</tissue>
    </source>
</reference>
<evidence type="ECO:0000259" key="7">
    <source>
        <dbReference type="PROSITE" id="PS50103"/>
    </source>
</evidence>
<accession>A0AAN7Q6D9</accession>
<evidence type="ECO:0000313" key="9">
    <source>
        <dbReference type="Proteomes" id="UP001345219"/>
    </source>
</evidence>
<evidence type="ECO:0000256" key="4">
    <source>
        <dbReference type="SAM" id="Coils"/>
    </source>
</evidence>
<keyword evidence="9" id="KW-1185">Reference proteome</keyword>
<dbReference type="InterPro" id="IPR000504">
    <property type="entry name" value="RRM_dom"/>
</dbReference>
<dbReference type="CDD" id="cd12257">
    <property type="entry name" value="RRM1_RBM26_like"/>
    <property type="match status" value="1"/>
</dbReference>